<accession>A0A5B7EP55</accession>
<protein>
    <submittedName>
        <fullName evidence="1">Uncharacterized protein</fullName>
    </submittedName>
</protein>
<keyword evidence="2" id="KW-1185">Reference proteome</keyword>
<organism evidence="1 2">
    <name type="scientific">Portunus trituberculatus</name>
    <name type="common">Swimming crab</name>
    <name type="synonym">Neptunus trituberculatus</name>
    <dbReference type="NCBI Taxonomy" id="210409"/>
    <lineage>
        <taxon>Eukaryota</taxon>
        <taxon>Metazoa</taxon>
        <taxon>Ecdysozoa</taxon>
        <taxon>Arthropoda</taxon>
        <taxon>Crustacea</taxon>
        <taxon>Multicrustacea</taxon>
        <taxon>Malacostraca</taxon>
        <taxon>Eumalacostraca</taxon>
        <taxon>Eucarida</taxon>
        <taxon>Decapoda</taxon>
        <taxon>Pleocyemata</taxon>
        <taxon>Brachyura</taxon>
        <taxon>Eubrachyura</taxon>
        <taxon>Portunoidea</taxon>
        <taxon>Portunidae</taxon>
        <taxon>Portuninae</taxon>
        <taxon>Portunus</taxon>
    </lineage>
</organism>
<dbReference type="EMBL" id="VSRR010003524">
    <property type="protein sequence ID" value="MPC36460.1"/>
    <property type="molecule type" value="Genomic_DNA"/>
</dbReference>
<sequence>MRSAILILESLSSAESQAVPYTCLKCASVWTVSRAVNANSALPGTIEAVLKAHDPLKHSLSPLESRDTRLELIETAEARQDVISGRSVYVVTL</sequence>
<reference evidence="1 2" key="1">
    <citation type="submission" date="2019-05" db="EMBL/GenBank/DDBJ databases">
        <title>Another draft genome of Portunus trituberculatus and its Hox gene families provides insights of decapod evolution.</title>
        <authorList>
            <person name="Jeong J.-H."/>
            <person name="Song I."/>
            <person name="Kim S."/>
            <person name="Choi T."/>
            <person name="Kim D."/>
            <person name="Ryu S."/>
            <person name="Kim W."/>
        </authorList>
    </citation>
    <scope>NUCLEOTIDE SEQUENCE [LARGE SCALE GENOMIC DNA]</scope>
    <source>
        <tissue evidence="1">Muscle</tissue>
    </source>
</reference>
<proteinExistence type="predicted"/>
<comment type="caution">
    <text evidence="1">The sequence shown here is derived from an EMBL/GenBank/DDBJ whole genome shotgun (WGS) entry which is preliminary data.</text>
</comment>
<dbReference type="Proteomes" id="UP000324222">
    <property type="component" value="Unassembled WGS sequence"/>
</dbReference>
<evidence type="ECO:0000313" key="1">
    <source>
        <dbReference type="EMBL" id="MPC36460.1"/>
    </source>
</evidence>
<gene>
    <name evidence="1" type="ORF">E2C01_029917</name>
</gene>
<name>A0A5B7EP55_PORTR</name>
<dbReference type="AlphaFoldDB" id="A0A5B7EP55"/>
<evidence type="ECO:0000313" key="2">
    <source>
        <dbReference type="Proteomes" id="UP000324222"/>
    </source>
</evidence>